<evidence type="ECO:0000313" key="4">
    <source>
        <dbReference type="Proteomes" id="UP000654604"/>
    </source>
</evidence>
<dbReference type="Pfam" id="PF03235">
    <property type="entry name" value="GmrSD_N"/>
    <property type="match status" value="1"/>
</dbReference>
<organism evidence="3 4">
    <name type="scientific">Cyanobacterium stanieri LEGE 03274</name>
    <dbReference type="NCBI Taxonomy" id="1828756"/>
    <lineage>
        <taxon>Bacteria</taxon>
        <taxon>Bacillati</taxon>
        <taxon>Cyanobacteriota</taxon>
        <taxon>Cyanophyceae</taxon>
        <taxon>Oscillatoriophycideae</taxon>
        <taxon>Chroococcales</taxon>
        <taxon>Geminocystaceae</taxon>
        <taxon>Cyanobacterium</taxon>
    </lineage>
</organism>
<dbReference type="RefSeq" id="WP_193799990.1">
    <property type="nucleotide sequence ID" value="NZ_JADEWC010000005.1"/>
</dbReference>
<name>A0ABR9V4P8_9CHRO</name>
<protein>
    <submittedName>
        <fullName evidence="3">DUF262 domain-containing protein</fullName>
    </submittedName>
</protein>
<gene>
    <name evidence="3" type="ORF">IQ215_03785</name>
</gene>
<keyword evidence="4" id="KW-1185">Reference proteome</keyword>
<dbReference type="PANTHER" id="PTHR35149">
    <property type="entry name" value="SLL5132 PROTEIN"/>
    <property type="match status" value="1"/>
</dbReference>
<dbReference type="PANTHER" id="PTHR35149:SF2">
    <property type="entry name" value="DUF262 DOMAIN-CONTAINING PROTEIN"/>
    <property type="match status" value="1"/>
</dbReference>
<comment type="caution">
    <text evidence="3">The sequence shown here is derived from an EMBL/GenBank/DDBJ whole genome shotgun (WGS) entry which is preliminary data.</text>
</comment>
<proteinExistence type="predicted"/>
<dbReference type="InterPro" id="IPR004919">
    <property type="entry name" value="GmrSD_N"/>
</dbReference>
<dbReference type="Proteomes" id="UP000654604">
    <property type="component" value="Unassembled WGS sequence"/>
</dbReference>
<sequence length="681" mass="80827">MKANETKIIQFLEQYKTQFVIPVYQRNYDWSIPQCEQLLNDILDIGNNDNINTHFIGGIVFIHDDLHTVATVRELTIIDGQQRLTTITLVYLAIYHLAKKLGIEETANEILNTYIVNQYVKQDEQKVKLKLTSDNDGALKYLIRGDRTEEITSYSKIIDNFNYFEKNIIEDNYKVVLKGLEKLIFVEISLERGKDDPQRIFESLNSTGLDLSQADLIRNYILMDLNLDEQQRVYQDYWLIIENLARDEVKNISKVSDFIRDYLTLIHKNISNKSKVYEEFKNKYPDKVNLEEVLKTIKRFAKYYNKLINPKNEKDTDIRKDLEYINRLEINVAYPFLMQVYFDFEETIIDKHTFIQILLVVQSFVWRRFIIGLSTNSLNKIFMNLYEKIDTNNYLFSLQKALLQKKGSQRFPNNKEVLDALKFKDVYNIKSKNRTYLLEKLEYYQNFEPVILDNKITIEHIFPQNPDPQWLKDLGKEEFDDIKNNYLHTLANLTLSGVNAQLKNKSFLEKRDLKDYGYKHSNLNLNKYLEDLDKWDKSEIQKRFNDLAKNFLKIWCYPDIDINDKETEEVNIFDADEPKGKKLEYAIFCDEKLQIKEVAKLYAEVFKKLFEQNSEIFFNSDLGQKIILKDEKNKNSLRQSVPISNNFYIEGNLDSNSKFEKIKYALKLFDLEEELIIKYAK</sequence>
<evidence type="ECO:0000259" key="2">
    <source>
        <dbReference type="Pfam" id="PF07510"/>
    </source>
</evidence>
<evidence type="ECO:0000313" key="3">
    <source>
        <dbReference type="EMBL" id="MBE9221809.1"/>
    </source>
</evidence>
<reference evidence="3 4" key="1">
    <citation type="submission" date="2020-10" db="EMBL/GenBank/DDBJ databases">
        <authorList>
            <person name="Castelo-Branco R."/>
            <person name="Eusebio N."/>
            <person name="Adriana R."/>
            <person name="Vieira A."/>
            <person name="Brugerolle De Fraissinette N."/>
            <person name="Rezende De Castro R."/>
            <person name="Schneider M.P."/>
            <person name="Vasconcelos V."/>
            <person name="Leao P.N."/>
        </authorList>
    </citation>
    <scope>NUCLEOTIDE SEQUENCE [LARGE SCALE GENOMIC DNA]</scope>
    <source>
        <strain evidence="3 4">LEGE 03274</strain>
    </source>
</reference>
<evidence type="ECO:0000259" key="1">
    <source>
        <dbReference type="Pfam" id="PF03235"/>
    </source>
</evidence>
<dbReference type="InterPro" id="IPR011089">
    <property type="entry name" value="GmrSD_C"/>
</dbReference>
<accession>A0ABR9V4P8</accession>
<feature type="domain" description="GmrSD restriction endonucleases C-terminal" evidence="2">
    <location>
        <begin position="412"/>
        <end position="549"/>
    </location>
</feature>
<dbReference type="EMBL" id="JADEWC010000005">
    <property type="protein sequence ID" value="MBE9221809.1"/>
    <property type="molecule type" value="Genomic_DNA"/>
</dbReference>
<dbReference type="Pfam" id="PF07510">
    <property type="entry name" value="GmrSD_C"/>
    <property type="match status" value="1"/>
</dbReference>
<feature type="domain" description="GmrSD restriction endonucleases N-terminal" evidence="1">
    <location>
        <begin position="9"/>
        <end position="221"/>
    </location>
</feature>